<evidence type="ECO:0000313" key="2">
    <source>
        <dbReference type="Proteomes" id="UP000887116"/>
    </source>
</evidence>
<protein>
    <submittedName>
        <fullName evidence="1">Uncharacterized protein</fullName>
    </submittedName>
</protein>
<evidence type="ECO:0000313" key="1">
    <source>
        <dbReference type="EMBL" id="GFR26203.1"/>
    </source>
</evidence>
<proteinExistence type="predicted"/>
<dbReference type="AlphaFoldDB" id="A0A8X6HM88"/>
<comment type="caution">
    <text evidence="1">The sequence shown here is derived from an EMBL/GenBank/DDBJ whole genome shotgun (WGS) entry which is preliminary data.</text>
</comment>
<keyword evidence="2" id="KW-1185">Reference proteome</keyword>
<gene>
    <name evidence="1" type="ORF">TNCT_155151</name>
</gene>
<organism evidence="1 2">
    <name type="scientific">Trichonephila clavata</name>
    <name type="common">Joro spider</name>
    <name type="synonym">Nephila clavata</name>
    <dbReference type="NCBI Taxonomy" id="2740835"/>
    <lineage>
        <taxon>Eukaryota</taxon>
        <taxon>Metazoa</taxon>
        <taxon>Ecdysozoa</taxon>
        <taxon>Arthropoda</taxon>
        <taxon>Chelicerata</taxon>
        <taxon>Arachnida</taxon>
        <taxon>Araneae</taxon>
        <taxon>Araneomorphae</taxon>
        <taxon>Entelegynae</taxon>
        <taxon>Araneoidea</taxon>
        <taxon>Nephilidae</taxon>
        <taxon>Trichonephila</taxon>
    </lineage>
</organism>
<accession>A0A8X6HM88</accession>
<dbReference type="EMBL" id="BMAO01038669">
    <property type="protein sequence ID" value="GFR26203.1"/>
    <property type="molecule type" value="Genomic_DNA"/>
</dbReference>
<sequence>MKASFLLAHMDLNPKLVQKLIHSPFNVKISGLRALNAAASKDARTARVEERTSENAFFEVEEGPMYGTGIAD</sequence>
<reference evidence="1" key="1">
    <citation type="submission" date="2020-07" db="EMBL/GenBank/DDBJ databases">
        <title>Multicomponent nature underlies the extraordinary mechanical properties of spider dragline silk.</title>
        <authorList>
            <person name="Kono N."/>
            <person name="Nakamura H."/>
            <person name="Mori M."/>
            <person name="Yoshida Y."/>
            <person name="Ohtoshi R."/>
            <person name="Malay A.D."/>
            <person name="Moran D.A.P."/>
            <person name="Tomita M."/>
            <person name="Numata K."/>
            <person name="Arakawa K."/>
        </authorList>
    </citation>
    <scope>NUCLEOTIDE SEQUENCE</scope>
</reference>
<dbReference type="OrthoDB" id="10060618at2759"/>
<dbReference type="Proteomes" id="UP000887116">
    <property type="component" value="Unassembled WGS sequence"/>
</dbReference>
<name>A0A8X6HM88_TRICU</name>